<evidence type="ECO:0000256" key="3">
    <source>
        <dbReference type="ARBA" id="ARBA00013121"/>
    </source>
</evidence>
<evidence type="ECO:0000256" key="1">
    <source>
        <dbReference type="ARBA" id="ARBA00005147"/>
    </source>
</evidence>
<dbReference type="GO" id="GO:0050105">
    <property type="term" value="F:L-gulonolactone oxidase activity"/>
    <property type="evidence" value="ECO:0007669"/>
    <property type="project" value="UniProtKB-EC"/>
</dbReference>
<dbReference type="InterPro" id="IPR050432">
    <property type="entry name" value="FAD-linked_Oxidoreductases_BP"/>
</dbReference>
<dbReference type="PANTHER" id="PTHR13878">
    <property type="entry name" value="GULONOLACTONE OXIDASE"/>
    <property type="match status" value="1"/>
</dbReference>
<dbReference type="Pfam" id="PF22906">
    <property type="entry name" value="GULLO2-like_3rd"/>
    <property type="match status" value="1"/>
</dbReference>
<keyword evidence="10" id="KW-1185">Reference proteome</keyword>
<dbReference type="GO" id="GO:0016020">
    <property type="term" value="C:membrane"/>
    <property type="evidence" value="ECO:0007669"/>
    <property type="project" value="InterPro"/>
</dbReference>
<dbReference type="Pfam" id="PF01565">
    <property type="entry name" value="FAD_binding_4"/>
    <property type="match status" value="1"/>
</dbReference>
<dbReference type="FunFam" id="3.30.465.10:FF:000033">
    <property type="entry name" value="L-gulonolactone oxidase 5"/>
    <property type="match status" value="1"/>
</dbReference>
<dbReference type="GO" id="GO:0016491">
    <property type="term" value="F:oxidoreductase activity"/>
    <property type="evidence" value="ECO:0000318"/>
    <property type="project" value="GO_Central"/>
</dbReference>
<sequence length="476" mass="52075">MTVEGGMVLRDLIRDAAAAGLALPHSPYWYGVTIGGLLATGAHGSSLWGKGSAVHEYVVGMRIVTPAPASQGFAVVRVLGAQHPDLDAAKVSLGVLGVVSQVTLELQPMFKRSVTFLERDDSDLAAEVAVWGHQHEFGDMTWLPRLGKVIYREDDRVHVSSPGDGLNDYIGFRSFPTIGLFIARVAEEHLQEDSTGNDMARCLAAGVLPPAFQSRAYGFTNDGSSFTGYPVVGYQHRMQASGGCVDGKERNNNNLLLLSSSCPWDPRVRSLFFYNSGFSVALSKAPALVADMQRLRDLNPRAMCSLDAKMGVLIRYVGASSAYLGKTEDSVEFDFTYYRSHVHGRPRAHSDVIDELEQMALRKYGAVPHWGKNRNFAFHGAAGKHAKASEFLRVKERYDPDGIFSSEWSDQVLGVDGSPNIAHKGCAIDGLCICSHDSHCAPEQGYFCRPGKVYTEARVCSSFVQPTPHRDHRHDL</sequence>
<dbReference type="InterPro" id="IPR006094">
    <property type="entry name" value="Oxid_FAD_bind_N"/>
</dbReference>
<dbReference type="SUPFAM" id="SSF56176">
    <property type="entry name" value="FAD-binding/transporter-associated domain-like"/>
    <property type="match status" value="1"/>
</dbReference>
<dbReference type="EC" id="1.1.3.8" evidence="3"/>
<dbReference type="InterPro" id="IPR055154">
    <property type="entry name" value="GULLO2-like_C"/>
</dbReference>
<dbReference type="NCBIfam" id="TIGR01677">
    <property type="entry name" value="pln_FAD_oxido"/>
    <property type="match status" value="1"/>
</dbReference>
<name>A0A8I6XR94_HORVV</name>
<dbReference type="AlphaFoldDB" id="A0A8I6XR94"/>
<feature type="domain" description="FAD-binding PCMH-type" evidence="8">
    <location>
        <begin position="1"/>
        <end position="109"/>
    </location>
</feature>
<keyword evidence="5" id="KW-0732">Signal</keyword>
<dbReference type="EnsemblPlants" id="HORVU.MOREX.r3.4HG0416920.1">
    <property type="protein sequence ID" value="HORVU.MOREX.r3.4HG0416920.1"/>
    <property type="gene ID" value="HORVU.MOREX.r3.4HG0416920"/>
</dbReference>
<evidence type="ECO:0000313" key="10">
    <source>
        <dbReference type="Proteomes" id="UP000011116"/>
    </source>
</evidence>
<dbReference type="Proteomes" id="UP000011116">
    <property type="component" value="Chromosome 4H"/>
</dbReference>
<dbReference type="Gene3D" id="3.30.70.2520">
    <property type="match status" value="1"/>
</dbReference>
<dbReference type="InterPro" id="IPR016166">
    <property type="entry name" value="FAD-bd_PCMH"/>
</dbReference>
<dbReference type="Pfam" id="PF04030">
    <property type="entry name" value="ALO"/>
    <property type="match status" value="1"/>
</dbReference>
<reference evidence="9" key="3">
    <citation type="submission" date="2022-01" db="UniProtKB">
        <authorList>
            <consortium name="EnsemblPlants"/>
        </authorList>
    </citation>
    <scope>IDENTIFICATION</scope>
    <source>
        <strain evidence="9">subsp. vulgare</strain>
    </source>
</reference>
<reference evidence="10" key="1">
    <citation type="journal article" date="2012" name="Nature">
        <title>A physical, genetic and functional sequence assembly of the barley genome.</title>
        <authorList>
            <consortium name="The International Barley Genome Sequencing Consortium"/>
            <person name="Mayer K.F."/>
            <person name="Waugh R."/>
            <person name="Brown J.W."/>
            <person name="Schulman A."/>
            <person name="Langridge P."/>
            <person name="Platzer M."/>
            <person name="Fincher G.B."/>
            <person name="Muehlbauer G.J."/>
            <person name="Sato K."/>
            <person name="Close T.J."/>
            <person name="Wise R.P."/>
            <person name="Stein N."/>
        </authorList>
    </citation>
    <scope>NUCLEOTIDE SEQUENCE [LARGE SCALE GENOMIC DNA]</scope>
    <source>
        <strain evidence="10">cv. Morex</strain>
    </source>
</reference>
<dbReference type="Gramene" id="HORVU.MOREX.r2.4HG0347990.1">
    <property type="protein sequence ID" value="HORVU.MOREX.r2.4HG0347990.1"/>
    <property type="gene ID" value="HORVU.MOREX.r2.4HG0347990"/>
</dbReference>
<proteinExistence type="inferred from homology"/>
<comment type="similarity">
    <text evidence="2">Belongs to the oxygen-dependent FAD-linked oxidoreductase family.</text>
</comment>
<dbReference type="InterPro" id="IPR007173">
    <property type="entry name" value="ALO_C"/>
</dbReference>
<dbReference type="InterPro" id="IPR016169">
    <property type="entry name" value="FAD-bd_PCMH_sub2"/>
</dbReference>
<dbReference type="SMR" id="A0A8I6XR94"/>
<dbReference type="Gramene" id="HORVU.MOREX.r3.4HG0416920.1">
    <property type="protein sequence ID" value="HORVU.MOREX.r3.4HG0416920.1"/>
    <property type="gene ID" value="HORVU.MOREX.r3.4HG0416920"/>
</dbReference>
<dbReference type="Gene3D" id="3.30.465.10">
    <property type="match status" value="1"/>
</dbReference>
<evidence type="ECO:0000256" key="6">
    <source>
        <dbReference type="ARBA" id="ARBA00023002"/>
    </source>
</evidence>
<organism evidence="9 10">
    <name type="scientific">Hordeum vulgare subsp. vulgare</name>
    <name type="common">Domesticated barley</name>
    <dbReference type="NCBI Taxonomy" id="112509"/>
    <lineage>
        <taxon>Eukaryota</taxon>
        <taxon>Viridiplantae</taxon>
        <taxon>Streptophyta</taxon>
        <taxon>Embryophyta</taxon>
        <taxon>Tracheophyta</taxon>
        <taxon>Spermatophyta</taxon>
        <taxon>Magnoliopsida</taxon>
        <taxon>Liliopsida</taxon>
        <taxon>Poales</taxon>
        <taxon>Poaceae</taxon>
        <taxon>BOP clade</taxon>
        <taxon>Pooideae</taxon>
        <taxon>Triticodae</taxon>
        <taxon>Triticeae</taxon>
        <taxon>Hordeinae</taxon>
        <taxon>Hordeum</taxon>
    </lineage>
</organism>
<dbReference type="PANTHER" id="PTHR13878:SF126">
    <property type="entry name" value="FAD-BINDING PCMH-TYPE DOMAIN-CONTAINING PROTEIN"/>
    <property type="match status" value="1"/>
</dbReference>
<protein>
    <recommendedName>
        <fullName evidence="3">L-gulonolactone oxidase</fullName>
        <ecNumber evidence="3">1.1.3.8</ecNumber>
    </recommendedName>
</protein>
<reference evidence="9" key="2">
    <citation type="submission" date="2020-10" db="EMBL/GenBank/DDBJ databases">
        <authorList>
            <person name="Scholz U."/>
            <person name="Mascher M."/>
            <person name="Fiebig A."/>
        </authorList>
    </citation>
    <scope>NUCLEOTIDE SEQUENCE [LARGE SCALE GENOMIC DNA]</scope>
    <source>
        <strain evidence="9">cv. Morex</strain>
    </source>
</reference>
<dbReference type="GO" id="GO:0019853">
    <property type="term" value="P:L-ascorbic acid biosynthetic process"/>
    <property type="evidence" value="ECO:0007669"/>
    <property type="project" value="UniProtKB-UniPathway"/>
</dbReference>
<dbReference type="UniPathway" id="UPA00132"/>
<evidence type="ECO:0000256" key="5">
    <source>
        <dbReference type="ARBA" id="ARBA00022729"/>
    </source>
</evidence>
<accession>A0A8I6XR94</accession>
<dbReference type="GO" id="GO:0071949">
    <property type="term" value="F:FAD binding"/>
    <property type="evidence" value="ECO:0007669"/>
    <property type="project" value="InterPro"/>
</dbReference>
<dbReference type="GO" id="GO:0003885">
    <property type="term" value="F:D-arabinono-1,4-lactone oxidase activity"/>
    <property type="evidence" value="ECO:0007669"/>
    <property type="project" value="InterPro"/>
</dbReference>
<evidence type="ECO:0000313" key="9">
    <source>
        <dbReference type="EnsemblPlants" id="HORVU.MOREX.r3.4HG0416920.1"/>
    </source>
</evidence>
<evidence type="ECO:0000256" key="4">
    <source>
        <dbReference type="ARBA" id="ARBA00022644"/>
    </source>
</evidence>
<keyword evidence="6" id="KW-0560">Oxidoreductase</keyword>
<comment type="catalytic activity">
    <reaction evidence="7">
        <text>L-gulono-1,4-lactone + O2 = L-ascorbate + H2O2 + H(+)</text>
        <dbReference type="Rhea" id="RHEA:32363"/>
        <dbReference type="ChEBI" id="CHEBI:15378"/>
        <dbReference type="ChEBI" id="CHEBI:15379"/>
        <dbReference type="ChEBI" id="CHEBI:16240"/>
        <dbReference type="ChEBI" id="CHEBI:17587"/>
        <dbReference type="ChEBI" id="CHEBI:38290"/>
        <dbReference type="EC" id="1.1.3.8"/>
    </reaction>
</comment>
<evidence type="ECO:0000256" key="7">
    <source>
        <dbReference type="ARBA" id="ARBA00048083"/>
    </source>
</evidence>
<dbReference type="InterPro" id="IPR010030">
    <property type="entry name" value="GULO_Plant"/>
</dbReference>
<evidence type="ECO:0000259" key="8">
    <source>
        <dbReference type="PROSITE" id="PS51387"/>
    </source>
</evidence>
<keyword evidence="4" id="KW-0060">Ascorbate biosynthesis</keyword>
<comment type="pathway">
    <text evidence="1">Cofactor biosynthesis; L-ascorbate biosynthesis.</text>
</comment>
<evidence type="ECO:0000256" key="2">
    <source>
        <dbReference type="ARBA" id="ARBA00005466"/>
    </source>
</evidence>
<dbReference type="PROSITE" id="PS51387">
    <property type="entry name" value="FAD_PCMH"/>
    <property type="match status" value="1"/>
</dbReference>
<dbReference type="InterPro" id="IPR036318">
    <property type="entry name" value="FAD-bd_PCMH-like_sf"/>
</dbReference>